<dbReference type="SMART" id="SM00028">
    <property type="entry name" value="TPR"/>
    <property type="match status" value="8"/>
</dbReference>
<sequence length="1066" mass="115735">MAAADRDLVFGLLALQNGLIDQDELLAAFRAWTRDRSRPLADHLVVRGDLDADTRSAVEAMVALHLKKEGGNAERSLASIPVGRSTRERLNALEDPDLTATVARLGPVAGSTEAGADVTASYAVGTATADGRRFRVLRPHARGGLGAVFVALDEELHREVALKQIRGVYADDPTSRQRFVLEAEITGGLEHPGIVPVYGLGTYGDGRPYYAMRFVRGDSLKEAIDRFHEGESLEVDPGARPLGLRKLLRRFTDVCNAIDYAHGRGVLHRDLKPGNVIVGKHGETLVVDWGLAKATGRADPGAGERTLVLSSASGSAETLPGSALGTPAYMSPEQAAGDLDRLGPRSDIYSLGATLYCLLTGKPPFEGDDLGAVLRRVRQGDFPPPRALDPTLDPALEAICLKAMAREPGERYASCRALAEDLDRWAADEPVTAWREPPSRRARRWARRNRTAMVAAAVTLVAVVVGLGVVAGVQSRANGQLRLANRETGRALEATRKAQAATRAALEQSEESRTQAEAVGAFLVQAFRSPDPSMDGRQVRVAEILDQAVERLETEFTGSQATRGALLDALGRTYRGLGMLEKAEGLLTRARTVLEGVLGPDHPQTLASRSNLANAYMDAGRTSEAIALHESTLRLFEAYLGPDHPDTLQCRNDLAVDHWYAGQVPKAIALHEETLRRREATLGPDHPDTLQSRQNLAIAYSTGQMSKGIAMFAEVLRLQEEKLGPDHPHTLESRNDLAAAYREAGRLPEAIALDEETLRLREVRLGPDHRETLSSRSNLALDYAAAGRLPEAISLAEEVLRLREATLGPDHPETLIGRLNLADLYRDAGRPEAIGLNEAALKQLTDRHGPDHLHTLICRSNLAASYLQDGRLPEAVAFCEATLGACEATLGPDHFVTLWNRGNLATAYESLGRWSEAEGLLRDALASRRKTETPDSHLVAGDLAQLGRDLLMQSRWSEAEPILREAMGIAEKAPADDWRRYDAMSLLGGSLAGQGRYADAEPLAVAGYEGMMGRELRLTVPERHRLREAAVRLVRLYEAWGKPEKAAEWEVGLGTADLPADVFAQP</sequence>
<proteinExistence type="predicted"/>
<dbReference type="GO" id="GO:0004674">
    <property type="term" value="F:protein serine/threonine kinase activity"/>
    <property type="evidence" value="ECO:0007669"/>
    <property type="project" value="UniProtKB-EC"/>
</dbReference>
<keyword evidence="1" id="KW-0812">Transmembrane</keyword>
<dbReference type="KEGG" id="tpla:ElP_01370"/>
<feature type="domain" description="Protein kinase" evidence="2">
    <location>
        <begin position="134"/>
        <end position="426"/>
    </location>
</feature>
<dbReference type="SUPFAM" id="SSF56112">
    <property type="entry name" value="Protein kinase-like (PK-like)"/>
    <property type="match status" value="1"/>
</dbReference>
<dbReference type="PROSITE" id="PS00108">
    <property type="entry name" value="PROTEIN_KINASE_ST"/>
    <property type="match status" value="1"/>
</dbReference>
<dbReference type="SMART" id="SM00220">
    <property type="entry name" value="S_TKc"/>
    <property type="match status" value="1"/>
</dbReference>
<dbReference type="EMBL" id="CP036426">
    <property type="protein sequence ID" value="QDV32309.1"/>
    <property type="molecule type" value="Genomic_DNA"/>
</dbReference>
<keyword evidence="1" id="KW-0472">Membrane</keyword>
<evidence type="ECO:0000259" key="2">
    <source>
        <dbReference type="PROSITE" id="PS50011"/>
    </source>
</evidence>
<dbReference type="Proteomes" id="UP000317835">
    <property type="component" value="Chromosome"/>
</dbReference>
<keyword evidence="3" id="KW-0808">Transferase</keyword>
<dbReference type="InterPro" id="IPR053137">
    <property type="entry name" value="NLR-like"/>
</dbReference>
<dbReference type="InterPro" id="IPR019734">
    <property type="entry name" value="TPR_rpt"/>
</dbReference>
<dbReference type="PROSITE" id="PS50011">
    <property type="entry name" value="PROTEIN_KINASE_DOM"/>
    <property type="match status" value="1"/>
</dbReference>
<evidence type="ECO:0000313" key="3">
    <source>
        <dbReference type="EMBL" id="QDV32309.1"/>
    </source>
</evidence>
<dbReference type="Gene3D" id="1.25.40.10">
    <property type="entry name" value="Tetratricopeptide repeat domain"/>
    <property type="match status" value="3"/>
</dbReference>
<reference evidence="3 4" key="1">
    <citation type="submission" date="2019-02" db="EMBL/GenBank/DDBJ databases">
        <title>Deep-cultivation of Planctomycetes and their phenomic and genomic characterization uncovers novel biology.</title>
        <authorList>
            <person name="Wiegand S."/>
            <person name="Jogler M."/>
            <person name="Boedeker C."/>
            <person name="Pinto D."/>
            <person name="Vollmers J."/>
            <person name="Rivas-Marin E."/>
            <person name="Kohn T."/>
            <person name="Peeters S.H."/>
            <person name="Heuer A."/>
            <person name="Rast P."/>
            <person name="Oberbeckmann S."/>
            <person name="Bunk B."/>
            <person name="Jeske O."/>
            <person name="Meyerdierks A."/>
            <person name="Storesund J.E."/>
            <person name="Kallscheuer N."/>
            <person name="Luecker S."/>
            <person name="Lage O.M."/>
            <person name="Pohl T."/>
            <person name="Merkel B.J."/>
            <person name="Hornburger P."/>
            <person name="Mueller R.-W."/>
            <person name="Bruemmer F."/>
            <person name="Labrenz M."/>
            <person name="Spormann A.M."/>
            <person name="Op den Camp H."/>
            <person name="Overmann J."/>
            <person name="Amann R."/>
            <person name="Jetten M.S.M."/>
            <person name="Mascher T."/>
            <person name="Medema M.H."/>
            <person name="Devos D.P."/>
            <person name="Kaster A.-K."/>
            <person name="Ovreas L."/>
            <person name="Rohde M."/>
            <person name="Galperin M.Y."/>
            <person name="Jogler C."/>
        </authorList>
    </citation>
    <scope>NUCLEOTIDE SEQUENCE [LARGE SCALE GENOMIC DNA]</scope>
    <source>
        <strain evidence="3 4">ElP</strain>
    </source>
</reference>
<dbReference type="Pfam" id="PF13374">
    <property type="entry name" value="TPR_10"/>
    <property type="match status" value="2"/>
</dbReference>
<dbReference type="Gene3D" id="1.10.510.10">
    <property type="entry name" value="Transferase(Phosphotransferase) domain 1"/>
    <property type="match status" value="1"/>
</dbReference>
<dbReference type="Gene3D" id="3.30.200.20">
    <property type="entry name" value="Phosphorylase Kinase, domain 1"/>
    <property type="match status" value="1"/>
</dbReference>
<dbReference type="OrthoDB" id="258731at2"/>
<dbReference type="CDD" id="cd14014">
    <property type="entry name" value="STKc_PknB_like"/>
    <property type="match status" value="1"/>
</dbReference>
<feature type="transmembrane region" description="Helical" evidence="1">
    <location>
        <begin position="451"/>
        <end position="473"/>
    </location>
</feature>
<keyword evidence="1" id="KW-1133">Transmembrane helix</keyword>
<dbReference type="RefSeq" id="WP_145266313.1">
    <property type="nucleotide sequence ID" value="NZ_CP036426.1"/>
</dbReference>
<dbReference type="Pfam" id="PF00069">
    <property type="entry name" value="Pkinase"/>
    <property type="match status" value="1"/>
</dbReference>
<dbReference type="AlphaFoldDB" id="A0A518GUP6"/>
<accession>A0A518GUP6</accession>
<dbReference type="Pfam" id="PF13424">
    <property type="entry name" value="TPR_12"/>
    <property type="match status" value="3"/>
</dbReference>
<dbReference type="PANTHER" id="PTHR46082:SF6">
    <property type="entry name" value="AAA+ ATPASE DOMAIN-CONTAINING PROTEIN-RELATED"/>
    <property type="match status" value="1"/>
</dbReference>
<keyword evidence="4" id="KW-1185">Reference proteome</keyword>
<organism evidence="3 4">
    <name type="scientific">Tautonia plasticadhaerens</name>
    <dbReference type="NCBI Taxonomy" id="2527974"/>
    <lineage>
        <taxon>Bacteria</taxon>
        <taxon>Pseudomonadati</taxon>
        <taxon>Planctomycetota</taxon>
        <taxon>Planctomycetia</taxon>
        <taxon>Isosphaerales</taxon>
        <taxon>Isosphaeraceae</taxon>
        <taxon>Tautonia</taxon>
    </lineage>
</organism>
<dbReference type="InterPro" id="IPR011990">
    <property type="entry name" value="TPR-like_helical_dom_sf"/>
</dbReference>
<dbReference type="InterPro" id="IPR011009">
    <property type="entry name" value="Kinase-like_dom_sf"/>
</dbReference>
<dbReference type="InterPro" id="IPR008271">
    <property type="entry name" value="Ser/Thr_kinase_AS"/>
</dbReference>
<evidence type="ECO:0000313" key="4">
    <source>
        <dbReference type="Proteomes" id="UP000317835"/>
    </source>
</evidence>
<gene>
    <name evidence="3" type="primary">pknD_1</name>
    <name evidence="3" type="ORF">ElP_01370</name>
</gene>
<keyword evidence="3" id="KW-0418">Kinase</keyword>
<protein>
    <submittedName>
        <fullName evidence="3">Serine/threonine-protein kinase PknD</fullName>
        <ecNumber evidence="3">2.7.11.1</ecNumber>
    </submittedName>
</protein>
<dbReference type="GO" id="GO:0005524">
    <property type="term" value="F:ATP binding"/>
    <property type="evidence" value="ECO:0007669"/>
    <property type="project" value="InterPro"/>
</dbReference>
<evidence type="ECO:0000256" key="1">
    <source>
        <dbReference type="SAM" id="Phobius"/>
    </source>
</evidence>
<name>A0A518GUP6_9BACT</name>
<dbReference type="PANTHER" id="PTHR46082">
    <property type="entry name" value="ATP/GTP-BINDING PROTEIN-RELATED"/>
    <property type="match status" value="1"/>
</dbReference>
<dbReference type="SUPFAM" id="SSF48452">
    <property type="entry name" value="TPR-like"/>
    <property type="match status" value="4"/>
</dbReference>
<dbReference type="EC" id="2.7.11.1" evidence="3"/>
<dbReference type="InterPro" id="IPR000719">
    <property type="entry name" value="Prot_kinase_dom"/>
</dbReference>